<dbReference type="Gramene" id="RZC79333">
    <property type="protein sequence ID" value="RZC79333"/>
    <property type="gene ID" value="C5167_003559"/>
</dbReference>
<proteinExistence type="inferred from homology"/>
<dbReference type="GO" id="GO:0016207">
    <property type="term" value="F:4-coumarate-CoA ligase activity"/>
    <property type="evidence" value="ECO:0007669"/>
    <property type="project" value="UniProtKB-EC"/>
</dbReference>
<evidence type="ECO:0000256" key="4">
    <source>
        <dbReference type="ARBA" id="ARBA00034252"/>
    </source>
</evidence>
<dbReference type="EMBL" id="CM010723">
    <property type="protein sequence ID" value="RZC79333.1"/>
    <property type="molecule type" value="Genomic_DNA"/>
</dbReference>
<dbReference type="PANTHER" id="PTHR24096">
    <property type="entry name" value="LONG-CHAIN-FATTY-ACID--COA LIGASE"/>
    <property type="match status" value="1"/>
</dbReference>
<evidence type="ECO:0000313" key="6">
    <source>
        <dbReference type="EMBL" id="RZC79333.1"/>
    </source>
</evidence>
<keyword evidence="3" id="KW-0436">Ligase</keyword>
<comment type="similarity">
    <text evidence="1">Belongs to the ATP-dependent AMP-binding enzyme family.</text>
</comment>
<organism evidence="6 7">
    <name type="scientific">Papaver somniferum</name>
    <name type="common">Opium poppy</name>
    <dbReference type="NCBI Taxonomy" id="3469"/>
    <lineage>
        <taxon>Eukaryota</taxon>
        <taxon>Viridiplantae</taxon>
        <taxon>Streptophyta</taxon>
        <taxon>Embryophyta</taxon>
        <taxon>Tracheophyta</taxon>
        <taxon>Spermatophyta</taxon>
        <taxon>Magnoliopsida</taxon>
        <taxon>Ranunculales</taxon>
        <taxon>Papaveraceae</taxon>
        <taxon>Papaveroideae</taxon>
        <taxon>Papaver</taxon>
    </lineage>
</organism>
<dbReference type="InterPro" id="IPR025110">
    <property type="entry name" value="AMP-bd_C"/>
</dbReference>
<dbReference type="SUPFAM" id="SSF56801">
    <property type="entry name" value="Acetyl-CoA synthetase-like"/>
    <property type="match status" value="2"/>
</dbReference>
<comment type="catalytic activity">
    <reaction evidence="4">
        <text>(E)-4-coumarate + ATP + CoA = (E)-4-coumaroyl-CoA + AMP + diphosphate</text>
        <dbReference type="Rhea" id="RHEA:19641"/>
        <dbReference type="ChEBI" id="CHEBI:12876"/>
        <dbReference type="ChEBI" id="CHEBI:30616"/>
        <dbReference type="ChEBI" id="CHEBI:33019"/>
        <dbReference type="ChEBI" id="CHEBI:57287"/>
        <dbReference type="ChEBI" id="CHEBI:85008"/>
        <dbReference type="ChEBI" id="CHEBI:456215"/>
        <dbReference type="EC" id="6.2.1.12"/>
    </reaction>
    <physiologicalReaction direction="left-to-right" evidence="4">
        <dbReference type="Rhea" id="RHEA:19642"/>
    </physiologicalReaction>
</comment>
<evidence type="ECO:0000259" key="5">
    <source>
        <dbReference type="Pfam" id="PF13193"/>
    </source>
</evidence>
<protein>
    <recommendedName>
        <fullName evidence="2">4-coumarate--CoA ligase</fullName>
        <ecNumber evidence="2">6.2.1.12</ecNumber>
    </recommendedName>
</protein>
<feature type="domain" description="AMP-binding enzyme C-terminal" evidence="5">
    <location>
        <begin position="99"/>
        <end position="155"/>
    </location>
</feature>
<evidence type="ECO:0000256" key="2">
    <source>
        <dbReference type="ARBA" id="ARBA00012959"/>
    </source>
</evidence>
<evidence type="ECO:0000256" key="1">
    <source>
        <dbReference type="ARBA" id="ARBA00006432"/>
    </source>
</evidence>
<accession>A0A4Y7L1A7</accession>
<name>A0A4Y7L1A7_PAPSO</name>
<reference evidence="6 7" key="1">
    <citation type="journal article" date="2018" name="Science">
        <title>The opium poppy genome and morphinan production.</title>
        <authorList>
            <person name="Guo L."/>
            <person name="Winzer T."/>
            <person name="Yang X."/>
            <person name="Li Y."/>
            <person name="Ning Z."/>
            <person name="He Z."/>
            <person name="Teodor R."/>
            <person name="Lu Y."/>
            <person name="Bowser T.A."/>
            <person name="Graham I.A."/>
            <person name="Ye K."/>
        </authorList>
    </citation>
    <scope>NUCLEOTIDE SEQUENCE [LARGE SCALE GENOMIC DNA]</scope>
    <source>
        <strain evidence="7">cv. HN1</strain>
        <tissue evidence="6">Leaves</tissue>
    </source>
</reference>
<keyword evidence="7" id="KW-1185">Reference proteome</keyword>
<dbReference type="EC" id="6.2.1.12" evidence="2"/>
<dbReference type="PANTHER" id="PTHR24096:SF149">
    <property type="entry name" value="AMP-BINDING DOMAIN-CONTAINING PROTEIN-RELATED"/>
    <property type="match status" value="1"/>
</dbReference>
<sequence>MHWRDIVPCLPIFFFFPPQTMTLAMAIDSHETTVFRSKLPDISISNNIPLHRYCFENISEFNDKPCLITGSNGRIYSYNETHLLCHKTAAGLSKLGVKKDDPSAGEAVVAFVVRSGGAELTEDEVKEFVAKQVEVYKRPHKILFIEAIPVSPTGKILRKELRAKLASSSV</sequence>
<dbReference type="InterPro" id="IPR045851">
    <property type="entry name" value="AMP-bd_C_sf"/>
</dbReference>
<dbReference type="Proteomes" id="UP000316621">
    <property type="component" value="Chromosome 9"/>
</dbReference>
<gene>
    <name evidence="6" type="ORF">C5167_003559</name>
</gene>
<dbReference type="AlphaFoldDB" id="A0A4Y7L1A7"/>
<dbReference type="Gene3D" id="3.30.300.30">
    <property type="match status" value="1"/>
</dbReference>
<evidence type="ECO:0000256" key="3">
    <source>
        <dbReference type="ARBA" id="ARBA00022598"/>
    </source>
</evidence>
<evidence type="ECO:0000313" key="7">
    <source>
        <dbReference type="Proteomes" id="UP000316621"/>
    </source>
</evidence>
<dbReference type="Pfam" id="PF13193">
    <property type="entry name" value="AMP-binding_C"/>
    <property type="match status" value="1"/>
</dbReference>
<dbReference type="STRING" id="3469.A0A4Y7L1A7"/>